<evidence type="ECO:0000256" key="5">
    <source>
        <dbReference type="SAM" id="Phobius"/>
    </source>
</evidence>
<evidence type="ECO:0000256" key="4">
    <source>
        <dbReference type="ARBA" id="ARBA00023088"/>
    </source>
</evidence>
<name>A0A931B115_9ENTE</name>
<organism evidence="8 9">
    <name type="scientific">Enterococcus lacertideformus</name>
    <dbReference type="NCBI Taxonomy" id="2771493"/>
    <lineage>
        <taxon>Bacteria</taxon>
        <taxon>Bacillati</taxon>
        <taxon>Bacillota</taxon>
        <taxon>Bacilli</taxon>
        <taxon>Lactobacillales</taxon>
        <taxon>Enterococcaceae</taxon>
        <taxon>Enterococcus</taxon>
    </lineage>
</organism>
<evidence type="ECO:0000256" key="2">
    <source>
        <dbReference type="ARBA" id="ARBA00022525"/>
    </source>
</evidence>
<gene>
    <name evidence="8" type="ORF">IC227_01435</name>
</gene>
<keyword evidence="9" id="KW-1185">Reference proteome</keyword>
<evidence type="ECO:0000313" key="8">
    <source>
        <dbReference type="EMBL" id="MBF8807312.1"/>
    </source>
</evidence>
<dbReference type="EMBL" id="JADAKE010000005">
    <property type="protein sequence ID" value="MBF8807312.1"/>
    <property type="molecule type" value="Genomic_DNA"/>
</dbReference>
<dbReference type="InterPro" id="IPR019931">
    <property type="entry name" value="LPXTG_anchor"/>
</dbReference>
<keyword evidence="2" id="KW-0964">Secreted</keyword>
<dbReference type="Pfam" id="PF00746">
    <property type="entry name" value="Gram_pos_anchor"/>
    <property type="match status" value="1"/>
</dbReference>
<evidence type="ECO:0000256" key="6">
    <source>
        <dbReference type="SAM" id="SignalP"/>
    </source>
</evidence>
<sequence>MMKKTFLFVICFSGLLILSSFPQTVLADAPHSQVTGTLIAPTHAYSNQEETPNEAAKIKELPKTGAKNRFSLSITGSLVVLLSGLGWHFKKKVEELDG</sequence>
<keyword evidence="1" id="KW-0134">Cell wall</keyword>
<protein>
    <submittedName>
        <fullName evidence="8">LPXTG cell wall anchor domain-containing protein</fullName>
    </submittedName>
</protein>
<comment type="caution">
    <text evidence="8">The sequence shown here is derived from an EMBL/GenBank/DDBJ whole genome shotgun (WGS) entry which is preliminary data.</text>
</comment>
<keyword evidence="3 6" id="KW-0732">Signal</keyword>
<dbReference type="AlphaFoldDB" id="A0A931B115"/>
<keyword evidence="4" id="KW-0572">Peptidoglycan-anchor</keyword>
<evidence type="ECO:0000256" key="3">
    <source>
        <dbReference type="ARBA" id="ARBA00022729"/>
    </source>
</evidence>
<feature type="signal peptide" evidence="6">
    <location>
        <begin position="1"/>
        <end position="27"/>
    </location>
</feature>
<feature type="chain" id="PRO_5037978853" evidence="6">
    <location>
        <begin position="28"/>
        <end position="98"/>
    </location>
</feature>
<feature type="transmembrane region" description="Helical" evidence="5">
    <location>
        <begin position="70"/>
        <end position="89"/>
    </location>
</feature>
<dbReference type="NCBIfam" id="TIGR01167">
    <property type="entry name" value="LPXTG_anchor"/>
    <property type="match status" value="1"/>
</dbReference>
<evidence type="ECO:0000259" key="7">
    <source>
        <dbReference type="Pfam" id="PF00746"/>
    </source>
</evidence>
<evidence type="ECO:0000313" key="9">
    <source>
        <dbReference type="Proteomes" id="UP000637757"/>
    </source>
</evidence>
<accession>A0A931B115</accession>
<keyword evidence="5" id="KW-0472">Membrane</keyword>
<dbReference type="Proteomes" id="UP000637757">
    <property type="component" value="Unassembled WGS sequence"/>
</dbReference>
<evidence type="ECO:0000256" key="1">
    <source>
        <dbReference type="ARBA" id="ARBA00022512"/>
    </source>
</evidence>
<proteinExistence type="predicted"/>
<reference evidence="8" key="1">
    <citation type="submission" date="2020-09" db="EMBL/GenBank/DDBJ databases">
        <title>Genomic insights into the novelty and pathogenicity of a unique biofilm-forming Enterococcus sp. bacteria (Enterococcus lacertideformus) identified in reptiles.</title>
        <authorList>
            <person name="Agius J.E."/>
            <person name="Phalen D.N."/>
            <person name="Rose K."/>
            <person name="Eden J.-S."/>
        </authorList>
    </citation>
    <scope>NUCLEOTIDE SEQUENCE</scope>
    <source>
        <strain evidence="8">PHRS 0518</strain>
    </source>
</reference>
<keyword evidence="5" id="KW-0812">Transmembrane</keyword>
<keyword evidence="5" id="KW-1133">Transmembrane helix</keyword>
<feature type="domain" description="Gram-positive cocci surface proteins LPxTG" evidence="7">
    <location>
        <begin position="54"/>
        <end position="92"/>
    </location>
</feature>